<dbReference type="EMBL" id="MNCJ02000331">
    <property type="protein sequence ID" value="KAF5759492.1"/>
    <property type="molecule type" value="Genomic_DNA"/>
</dbReference>
<dbReference type="Gramene" id="mRNA:HanXRQr2_Chr16g0741941">
    <property type="protein sequence ID" value="mRNA:HanXRQr2_Chr16g0741941"/>
    <property type="gene ID" value="HanXRQr2_Chr16g0741941"/>
</dbReference>
<dbReference type="AlphaFoldDB" id="A0A9K3GXD2"/>
<accession>A0A9K3GXD2</accession>
<proteinExistence type="predicted"/>
<name>A0A9K3GXD2_HELAN</name>
<evidence type="ECO:0000313" key="1">
    <source>
        <dbReference type="EMBL" id="KAF5759492.1"/>
    </source>
</evidence>
<gene>
    <name evidence="1" type="ORF">HanXRQr2_Chr16g0741941</name>
</gene>
<sequence>MCDHGSHSTHTFQFTLNLILVASSGVWSSPLKFLGVLKSNCCIH</sequence>
<dbReference type="Proteomes" id="UP000215914">
    <property type="component" value="Unassembled WGS sequence"/>
</dbReference>
<comment type="caution">
    <text evidence="1">The sequence shown here is derived from an EMBL/GenBank/DDBJ whole genome shotgun (WGS) entry which is preliminary data.</text>
</comment>
<keyword evidence="2" id="KW-1185">Reference proteome</keyword>
<organism evidence="1 2">
    <name type="scientific">Helianthus annuus</name>
    <name type="common">Common sunflower</name>
    <dbReference type="NCBI Taxonomy" id="4232"/>
    <lineage>
        <taxon>Eukaryota</taxon>
        <taxon>Viridiplantae</taxon>
        <taxon>Streptophyta</taxon>
        <taxon>Embryophyta</taxon>
        <taxon>Tracheophyta</taxon>
        <taxon>Spermatophyta</taxon>
        <taxon>Magnoliopsida</taxon>
        <taxon>eudicotyledons</taxon>
        <taxon>Gunneridae</taxon>
        <taxon>Pentapetalae</taxon>
        <taxon>asterids</taxon>
        <taxon>campanulids</taxon>
        <taxon>Asterales</taxon>
        <taxon>Asteraceae</taxon>
        <taxon>Asteroideae</taxon>
        <taxon>Heliantheae alliance</taxon>
        <taxon>Heliantheae</taxon>
        <taxon>Helianthus</taxon>
    </lineage>
</organism>
<evidence type="ECO:0000313" key="2">
    <source>
        <dbReference type="Proteomes" id="UP000215914"/>
    </source>
</evidence>
<reference evidence="1" key="2">
    <citation type="submission" date="2020-06" db="EMBL/GenBank/DDBJ databases">
        <title>Helianthus annuus Genome sequencing and assembly Release 2.</title>
        <authorList>
            <person name="Gouzy J."/>
            <person name="Langlade N."/>
            <person name="Munos S."/>
        </authorList>
    </citation>
    <scope>NUCLEOTIDE SEQUENCE</scope>
    <source>
        <tissue evidence="1">Leaves</tissue>
    </source>
</reference>
<reference evidence="1" key="1">
    <citation type="journal article" date="2017" name="Nature">
        <title>The sunflower genome provides insights into oil metabolism, flowering and Asterid evolution.</title>
        <authorList>
            <person name="Badouin H."/>
            <person name="Gouzy J."/>
            <person name="Grassa C.J."/>
            <person name="Murat F."/>
            <person name="Staton S.E."/>
            <person name="Cottret L."/>
            <person name="Lelandais-Briere C."/>
            <person name="Owens G.L."/>
            <person name="Carrere S."/>
            <person name="Mayjonade B."/>
            <person name="Legrand L."/>
            <person name="Gill N."/>
            <person name="Kane N.C."/>
            <person name="Bowers J.E."/>
            <person name="Hubner S."/>
            <person name="Bellec A."/>
            <person name="Berard A."/>
            <person name="Berges H."/>
            <person name="Blanchet N."/>
            <person name="Boniface M.C."/>
            <person name="Brunel D."/>
            <person name="Catrice O."/>
            <person name="Chaidir N."/>
            <person name="Claudel C."/>
            <person name="Donnadieu C."/>
            <person name="Faraut T."/>
            <person name="Fievet G."/>
            <person name="Helmstetter N."/>
            <person name="King M."/>
            <person name="Knapp S.J."/>
            <person name="Lai Z."/>
            <person name="Le Paslier M.C."/>
            <person name="Lippi Y."/>
            <person name="Lorenzon L."/>
            <person name="Mandel J.R."/>
            <person name="Marage G."/>
            <person name="Marchand G."/>
            <person name="Marquand E."/>
            <person name="Bret-Mestries E."/>
            <person name="Morien E."/>
            <person name="Nambeesan S."/>
            <person name="Nguyen T."/>
            <person name="Pegot-Espagnet P."/>
            <person name="Pouilly N."/>
            <person name="Raftis F."/>
            <person name="Sallet E."/>
            <person name="Schiex T."/>
            <person name="Thomas J."/>
            <person name="Vandecasteele C."/>
            <person name="Vares D."/>
            <person name="Vear F."/>
            <person name="Vautrin S."/>
            <person name="Crespi M."/>
            <person name="Mangin B."/>
            <person name="Burke J.M."/>
            <person name="Salse J."/>
            <person name="Munos S."/>
            <person name="Vincourt P."/>
            <person name="Rieseberg L.H."/>
            <person name="Langlade N.B."/>
        </authorList>
    </citation>
    <scope>NUCLEOTIDE SEQUENCE</scope>
    <source>
        <tissue evidence="1">Leaves</tissue>
    </source>
</reference>
<protein>
    <submittedName>
        <fullName evidence="1">Uncharacterized protein</fullName>
    </submittedName>
</protein>